<evidence type="ECO:0008006" key="3">
    <source>
        <dbReference type="Google" id="ProtNLM"/>
    </source>
</evidence>
<dbReference type="EMBL" id="CP033459">
    <property type="protein sequence ID" value="QFQ13367.1"/>
    <property type="molecule type" value="Genomic_DNA"/>
</dbReference>
<dbReference type="AlphaFoldDB" id="A0A5P8E8Z9"/>
<dbReference type="InterPro" id="IPR032675">
    <property type="entry name" value="LRR_dom_sf"/>
</dbReference>
<dbReference type="Proteomes" id="UP000249375">
    <property type="component" value="Chromosome"/>
</dbReference>
<proteinExistence type="predicted"/>
<dbReference type="KEGG" id="alq:C7Y71_010290"/>
<name>A0A5P8E8Z9_9BACT</name>
<dbReference type="Gene3D" id="3.80.10.10">
    <property type="entry name" value="Ribonuclease Inhibitor"/>
    <property type="match status" value="1"/>
</dbReference>
<protein>
    <recommendedName>
        <fullName evidence="3">Leucine-rich repeat domain-containing protein</fullName>
    </recommendedName>
</protein>
<evidence type="ECO:0000313" key="2">
    <source>
        <dbReference type="Proteomes" id="UP000249375"/>
    </source>
</evidence>
<organism evidence="1 2">
    <name type="scientific">Pseudoprevotella muciniphila</name>
    <dbReference type="NCBI Taxonomy" id="2133944"/>
    <lineage>
        <taxon>Bacteria</taxon>
        <taxon>Pseudomonadati</taxon>
        <taxon>Bacteroidota</taxon>
        <taxon>Bacteroidia</taxon>
        <taxon>Bacteroidales</taxon>
        <taxon>Prevotellaceae</taxon>
        <taxon>Pseudoprevotella</taxon>
    </lineage>
</organism>
<reference evidence="1 2" key="1">
    <citation type="submission" date="2018-11" db="EMBL/GenBank/DDBJ databases">
        <authorList>
            <person name="Na S.W."/>
            <person name="Baik M."/>
        </authorList>
    </citation>
    <scope>NUCLEOTIDE SEQUENCE [LARGE SCALE GENOMIC DNA]</scope>
    <source>
        <strain evidence="1 2">E39</strain>
    </source>
</reference>
<evidence type="ECO:0000313" key="1">
    <source>
        <dbReference type="EMBL" id="QFQ13367.1"/>
    </source>
</evidence>
<sequence length="176" mass="19587">MLPIKAQVSNPILQKVEIPTDTIIDVPQVAPVPGSNPSWTDPQKTRVLPDSLITFRDGGIKRFCVRNKQIDTNRDGEISVREAMQVEGLSLMSFKSFICIISRYDDLKHFPNLEWLHAGSSKADTLDVSGNKALKVLDLSDCRALTTIIVAKGCNPEIIMPRNLYDGKEPEVIVKE</sequence>
<keyword evidence="2" id="KW-1185">Reference proteome</keyword>
<accession>A0A5P8E8Z9</accession>
<gene>
    <name evidence="1" type="ORF">C7Y71_010290</name>
</gene>